<dbReference type="Pfam" id="PF00534">
    <property type="entry name" value="Glycos_transf_1"/>
    <property type="match status" value="1"/>
</dbReference>
<dbReference type="InterPro" id="IPR001296">
    <property type="entry name" value="Glyco_trans_1"/>
</dbReference>
<dbReference type="Gene3D" id="3.40.50.2000">
    <property type="entry name" value="Glycogen Phosphorylase B"/>
    <property type="match status" value="2"/>
</dbReference>
<proteinExistence type="predicted"/>
<dbReference type="GO" id="GO:0016757">
    <property type="term" value="F:glycosyltransferase activity"/>
    <property type="evidence" value="ECO:0007669"/>
    <property type="project" value="InterPro"/>
</dbReference>
<dbReference type="SUPFAM" id="SSF53756">
    <property type="entry name" value="UDP-Glycosyltransferase/glycogen phosphorylase"/>
    <property type="match status" value="1"/>
</dbReference>
<dbReference type="AlphaFoldDB" id="A0A2H0K720"/>
<reference evidence="2 3" key="1">
    <citation type="submission" date="2017-09" db="EMBL/GenBank/DDBJ databases">
        <title>Depth-based differentiation of microbial function through sediment-hosted aquifers and enrichment of novel symbionts in the deep terrestrial subsurface.</title>
        <authorList>
            <person name="Probst A.J."/>
            <person name="Ladd B."/>
            <person name="Jarett J.K."/>
            <person name="Geller-Mcgrath D.E."/>
            <person name="Sieber C.M."/>
            <person name="Emerson J.B."/>
            <person name="Anantharaman K."/>
            <person name="Thomas B.C."/>
            <person name="Malmstrom R."/>
            <person name="Stieglmeier M."/>
            <person name="Klingl A."/>
            <person name="Woyke T."/>
            <person name="Ryan C.M."/>
            <person name="Banfield J.F."/>
        </authorList>
    </citation>
    <scope>NUCLEOTIDE SEQUENCE [LARGE SCALE GENOMIC DNA]</scope>
    <source>
        <strain evidence="2">CG11_big_fil_rev_8_21_14_0_20_40_24</strain>
    </source>
</reference>
<evidence type="ECO:0000313" key="3">
    <source>
        <dbReference type="Proteomes" id="UP000229834"/>
    </source>
</evidence>
<accession>A0A2H0K720</accession>
<feature type="non-terminal residue" evidence="2">
    <location>
        <position position="1"/>
    </location>
</feature>
<dbReference type="EMBL" id="PCVC01000025">
    <property type="protein sequence ID" value="PIQ67047.1"/>
    <property type="molecule type" value="Genomic_DNA"/>
</dbReference>
<feature type="domain" description="Glycosyl transferase family 1" evidence="1">
    <location>
        <begin position="16"/>
        <end position="149"/>
    </location>
</feature>
<comment type="caution">
    <text evidence="2">The sequence shown here is derived from an EMBL/GenBank/DDBJ whole genome shotgun (WGS) entry which is preliminary data.</text>
</comment>
<name>A0A2H0K720_9BACT</name>
<evidence type="ECO:0000313" key="2">
    <source>
        <dbReference type="EMBL" id="PIQ67047.1"/>
    </source>
</evidence>
<dbReference type="PANTHER" id="PTHR12526">
    <property type="entry name" value="GLYCOSYLTRANSFERASE"/>
    <property type="match status" value="1"/>
</dbReference>
<evidence type="ECO:0000259" key="1">
    <source>
        <dbReference type="Pfam" id="PF00534"/>
    </source>
</evidence>
<sequence>KNAINDIVSALYFLPDNIKLLILGTGEEKDNLVALTKKREAESRVKFIGYVDHKELPLYFAVSDIFIRPSLSEGFGNSFVEAMAAEVPVIATSVGGIVDFLFDPDKNPGKEPTGLFCNPKDPQSIAKQVKKYLDNPALRTQTVLNAKKMVGEKYDWNIIANDMKKKVFDVMSGSAKL</sequence>
<protein>
    <recommendedName>
        <fullName evidence="1">Glycosyl transferase family 1 domain-containing protein</fullName>
    </recommendedName>
</protein>
<dbReference type="CDD" id="cd03801">
    <property type="entry name" value="GT4_PimA-like"/>
    <property type="match status" value="1"/>
</dbReference>
<dbReference type="Proteomes" id="UP000229834">
    <property type="component" value="Unassembled WGS sequence"/>
</dbReference>
<organism evidence="2 3">
    <name type="scientific">Candidatus Zambryskibacteria bacterium CG11_big_fil_rev_8_21_14_0_20_40_24</name>
    <dbReference type="NCBI Taxonomy" id="1975116"/>
    <lineage>
        <taxon>Bacteria</taxon>
        <taxon>Candidatus Zambryskiibacteriota</taxon>
    </lineage>
</organism>
<gene>
    <name evidence="2" type="ORF">COV95_00865</name>
</gene>